<keyword evidence="2" id="KW-1185">Reference proteome</keyword>
<reference evidence="2" key="1">
    <citation type="journal article" date="2022" name="Mol. Ecol. Resour.">
        <title>The genomes of chicory, endive, great burdock and yacon provide insights into Asteraceae palaeo-polyploidization history and plant inulin production.</title>
        <authorList>
            <person name="Fan W."/>
            <person name="Wang S."/>
            <person name="Wang H."/>
            <person name="Wang A."/>
            <person name="Jiang F."/>
            <person name="Liu H."/>
            <person name="Zhao H."/>
            <person name="Xu D."/>
            <person name="Zhang Y."/>
        </authorList>
    </citation>
    <scope>NUCLEOTIDE SEQUENCE [LARGE SCALE GENOMIC DNA]</scope>
    <source>
        <strain evidence="2">cv. Yunnan</strain>
    </source>
</reference>
<gene>
    <name evidence="1" type="ORF">L1987_65657</name>
</gene>
<protein>
    <submittedName>
        <fullName evidence="1">Uncharacterized protein</fullName>
    </submittedName>
</protein>
<evidence type="ECO:0000313" key="1">
    <source>
        <dbReference type="EMBL" id="KAI3725861.1"/>
    </source>
</evidence>
<dbReference type="Proteomes" id="UP001056120">
    <property type="component" value="Linkage Group LG22"/>
</dbReference>
<reference evidence="1 2" key="2">
    <citation type="journal article" date="2022" name="Mol. Ecol. Resour.">
        <title>The genomes of chicory, endive, great burdock and yacon provide insights into Asteraceae paleo-polyploidization history and plant inulin production.</title>
        <authorList>
            <person name="Fan W."/>
            <person name="Wang S."/>
            <person name="Wang H."/>
            <person name="Wang A."/>
            <person name="Jiang F."/>
            <person name="Liu H."/>
            <person name="Zhao H."/>
            <person name="Xu D."/>
            <person name="Zhang Y."/>
        </authorList>
    </citation>
    <scope>NUCLEOTIDE SEQUENCE [LARGE SCALE GENOMIC DNA]</scope>
    <source>
        <strain evidence="2">cv. Yunnan</strain>
        <tissue evidence="1">Leaves</tissue>
    </source>
</reference>
<name>A0ACB9BV33_9ASTR</name>
<comment type="caution">
    <text evidence="1">The sequence shown here is derived from an EMBL/GenBank/DDBJ whole genome shotgun (WGS) entry which is preliminary data.</text>
</comment>
<proteinExistence type="predicted"/>
<dbReference type="EMBL" id="CM042039">
    <property type="protein sequence ID" value="KAI3725861.1"/>
    <property type="molecule type" value="Genomic_DNA"/>
</dbReference>
<evidence type="ECO:0000313" key="2">
    <source>
        <dbReference type="Proteomes" id="UP001056120"/>
    </source>
</evidence>
<accession>A0ACB9BV33</accession>
<organism evidence="1 2">
    <name type="scientific">Smallanthus sonchifolius</name>
    <dbReference type="NCBI Taxonomy" id="185202"/>
    <lineage>
        <taxon>Eukaryota</taxon>
        <taxon>Viridiplantae</taxon>
        <taxon>Streptophyta</taxon>
        <taxon>Embryophyta</taxon>
        <taxon>Tracheophyta</taxon>
        <taxon>Spermatophyta</taxon>
        <taxon>Magnoliopsida</taxon>
        <taxon>eudicotyledons</taxon>
        <taxon>Gunneridae</taxon>
        <taxon>Pentapetalae</taxon>
        <taxon>asterids</taxon>
        <taxon>campanulids</taxon>
        <taxon>Asterales</taxon>
        <taxon>Asteraceae</taxon>
        <taxon>Asteroideae</taxon>
        <taxon>Heliantheae alliance</taxon>
        <taxon>Millerieae</taxon>
        <taxon>Smallanthus</taxon>
    </lineage>
</organism>
<sequence>MICKFEQRIMYTFFKDFWSYVDQNKTESERQLPSTLSLSSSREFDHSINNQTAKRYTYKYVYVSTGFGYLIHLQIYLNPTCLCSNFFRSPSLSFGTGN</sequence>